<keyword evidence="2" id="KW-0472">Membrane</keyword>
<feature type="transmembrane region" description="Helical" evidence="2">
    <location>
        <begin position="59"/>
        <end position="79"/>
    </location>
</feature>
<organism evidence="3 4">
    <name type="scientific">Zasmidium cellare</name>
    <name type="common">Wine cellar mold</name>
    <name type="synonym">Racodium cellare</name>
    <dbReference type="NCBI Taxonomy" id="395010"/>
    <lineage>
        <taxon>Eukaryota</taxon>
        <taxon>Fungi</taxon>
        <taxon>Dikarya</taxon>
        <taxon>Ascomycota</taxon>
        <taxon>Pezizomycotina</taxon>
        <taxon>Dothideomycetes</taxon>
        <taxon>Dothideomycetidae</taxon>
        <taxon>Mycosphaerellales</taxon>
        <taxon>Mycosphaerellaceae</taxon>
        <taxon>Zasmidium</taxon>
    </lineage>
</organism>
<keyword evidence="2" id="KW-1133">Transmembrane helix</keyword>
<feature type="transmembrane region" description="Helical" evidence="2">
    <location>
        <begin position="179"/>
        <end position="197"/>
    </location>
</feature>
<sequence>MTDPANSMVEKTSLQPAIESQPSDSSLPSIRNGSITNQDEVFRVSADGVDFRTVTWQRLIIILLKVQVATGVLGIPSAMGTLGAVPGSLVVVGWQALNTSIVDMCGLMWGPVGRELVGIMFVVAFVLCTGSGLLGTSIAFNALSEHGACSVWFSFAAMVLVVLFSSIRTWDKMTWPMTLGFASVLGGVLAVVVVVALCDRPAAAPAEGEYQLGFDVIGAPTFAAGITATATIFIASSAGPVYVPIIAEMKRPQDYRKAVIPVGVMVGAIYLAVSLVVYYYCGQWIATPSLGSAGPLIKKIAYGIALPSLVVSAGIFNHAAAKYVFVRLLRGSPHF</sequence>
<feature type="compositionally biased region" description="Polar residues" evidence="1">
    <location>
        <begin position="9"/>
        <end position="30"/>
    </location>
</feature>
<evidence type="ECO:0000256" key="2">
    <source>
        <dbReference type="SAM" id="Phobius"/>
    </source>
</evidence>
<accession>A0ABR0ELT9</accession>
<evidence type="ECO:0000256" key="1">
    <source>
        <dbReference type="SAM" id="MobiDB-lite"/>
    </source>
</evidence>
<feature type="transmembrane region" description="Helical" evidence="2">
    <location>
        <begin position="300"/>
        <end position="320"/>
    </location>
</feature>
<gene>
    <name evidence="3" type="ORF">PRZ48_007904</name>
</gene>
<feature type="transmembrane region" description="Helical" evidence="2">
    <location>
        <begin position="91"/>
        <end position="109"/>
    </location>
</feature>
<proteinExistence type="predicted"/>
<evidence type="ECO:0000313" key="3">
    <source>
        <dbReference type="EMBL" id="KAK4502093.1"/>
    </source>
</evidence>
<evidence type="ECO:0008006" key="5">
    <source>
        <dbReference type="Google" id="ProtNLM"/>
    </source>
</evidence>
<feature type="transmembrane region" description="Helical" evidence="2">
    <location>
        <begin position="258"/>
        <end position="280"/>
    </location>
</feature>
<dbReference type="Proteomes" id="UP001305779">
    <property type="component" value="Unassembled WGS sequence"/>
</dbReference>
<feature type="transmembrane region" description="Helical" evidence="2">
    <location>
        <begin position="217"/>
        <end position="246"/>
    </location>
</feature>
<name>A0ABR0ELT9_ZASCE</name>
<dbReference type="EMBL" id="JAXOVC010000005">
    <property type="protein sequence ID" value="KAK4502093.1"/>
    <property type="molecule type" value="Genomic_DNA"/>
</dbReference>
<feature type="region of interest" description="Disordered" evidence="1">
    <location>
        <begin position="1"/>
        <end position="30"/>
    </location>
</feature>
<feature type="transmembrane region" description="Helical" evidence="2">
    <location>
        <begin position="116"/>
        <end position="138"/>
    </location>
</feature>
<reference evidence="3 4" key="1">
    <citation type="journal article" date="2023" name="G3 (Bethesda)">
        <title>A chromosome-level genome assembly of Zasmidium syzygii isolated from banana leaves.</title>
        <authorList>
            <person name="van Westerhoven A.C."/>
            <person name="Mehrabi R."/>
            <person name="Talebi R."/>
            <person name="Steentjes M.B.F."/>
            <person name="Corcolon B."/>
            <person name="Chong P.A."/>
            <person name="Kema G.H.J."/>
            <person name="Seidl M.F."/>
        </authorList>
    </citation>
    <scope>NUCLEOTIDE SEQUENCE [LARGE SCALE GENOMIC DNA]</scope>
    <source>
        <strain evidence="3 4">P124</strain>
    </source>
</reference>
<comment type="caution">
    <text evidence="3">The sequence shown here is derived from an EMBL/GenBank/DDBJ whole genome shotgun (WGS) entry which is preliminary data.</text>
</comment>
<keyword evidence="2" id="KW-0812">Transmembrane</keyword>
<evidence type="ECO:0000313" key="4">
    <source>
        <dbReference type="Proteomes" id="UP001305779"/>
    </source>
</evidence>
<protein>
    <recommendedName>
        <fullName evidence="5">Amino acid transporter transmembrane domain-containing protein</fullName>
    </recommendedName>
</protein>
<feature type="transmembrane region" description="Helical" evidence="2">
    <location>
        <begin position="150"/>
        <end position="167"/>
    </location>
</feature>
<keyword evidence="4" id="KW-1185">Reference proteome</keyword>